<dbReference type="RefSeq" id="WP_223467949.1">
    <property type="nucleotide sequence ID" value="NZ_JAFBIL020000003.1"/>
</dbReference>
<keyword evidence="2" id="KW-1185">Reference proteome</keyword>
<organism evidence="1 2">
    <name type="scientific">Massilia soli</name>
    <dbReference type="NCBI Taxonomy" id="2792854"/>
    <lineage>
        <taxon>Bacteria</taxon>
        <taxon>Pseudomonadati</taxon>
        <taxon>Pseudomonadota</taxon>
        <taxon>Betaproteobacteria</taxon>
        <taxon>Burkholderiales</taxon>
        <taxon>Oxalobacteraceae</taxon>
        <taxon>Telluria group</taxon>
        <taxon>Massilia</taxon>
    </lineage>
</organism>
<dbReference type="EMBL" id="JAFBIL020000003">
    <property type="protein sequence ID" value="MBZ2207461.1"/>
    <property type="molecule type" value="Genomic_DNA"/>
</dbReference>
<accession>A0ABS7SMQ8</accession>
<reference evidence="1 2" key="1">
    <citation type="submission" date="2021-08" db="EMBL/GenBank/DDBJ databases">
        <title>Massilia sp. R798.</title>
        <authorList>
            <person name="Baek J.H."/>
            <person name="Jung H.S."/>
            <person name="Kim K.R."/>
            <person name="Jeon C.O."/>
        </authorList>
    </citation>
    <scope>NUCLEOTIDE SEQUENCE [LARGE SCALE GENOMIC DNA]</scope>
    <source>
        <strain evidence="1 2">R798</strain>
    </source>
</reference>
<name>A0ABS7SMQ8_9BURK</name>
<evidence type="ECO:0000313" key="1">
    <source>
        <dbReference type="EMBL" id="MBZ2207461.1"/>
    </source>
</evidence>
<protein>
    <submittedName>
        <fullName evidence="1">Uncharacterized protein</fullName>
    </submittedName>
</protein>
<sequence length="83" mass="8789">MNILNNMEAVFLVSLAIAGPASVLVDVLPEANASRTPPAAVASQQVIPVVVVSARRMTEEEKRQSLEQEARDASFKVASRGGV</sequence>
<comment type="caution">
    <text evidence="1">The sequence shown here is derived from an EMBL/GenBank/DDBJ whole genome shotgun (WGS) entry which is preliminary data.</text>
</comment>
<dbReference type="Proteomes" id="UP000809349">
    <property type="component" value="Unassembled WGS sequence"/>
</dbReference>
<evidence type="ECO:0000313" key="2">
    <source>
        <dbReference type="Proteomes" id="UP000809349"/>
    </source>
</evidence>
<gene>
    <name evidence="1" type="ORF">I4X03_009340</name>
</gene>
<proteinExistence type="predicted"/>